<dbReference type="EC" id="6.2.1.5" evidence="5"/>
<feature type="binding site" evidence="5">
    <location>
        <position position="107"/>
    </location>
    <ligand>
        <name>ATP</name>
        <dbReference type="ChEBI" id="CHEBI:30616"/>
    </ligand>
</feature>
<organism evidence="8 9">
    <name type="scientific">Simkania negevensis</name>
    <dbReference type="NCBI Taxonomy" id="83561"/>
    <lineage>
        <taxon>Bacteria</taxon>
        <taxon>Pseudomonadati</taxon>
        <taxon>Chlamydiota</taxon>
        <taxon>Chlamydiia</taxon>
        <taxon>Parachlamydiales</taxon>
        <taxon>Simkaniaceae</taxon>
        <taxon>Simkania</taxon>
    </lineage>
</organism>
<evidence type="ECO:0000256" key="2">
    <source>
        <dbReference type="ARBA" id="ARBA00022723"/>
    </source>
</evidence>
<feature type="binding site" evidence="5">
    <location>
        <begin position="321"/>
        <end position="323"/>
    </location>
    <ligand>
        <name>substrate</name>
        <note>ligand shared with subunit alpha</note>
    </ligand>
</feature>
<keyword evidence="9" id="KW-1185">Reference proteome</keyword>
<feature type="binding site" evidence="5">
    <location>
        <position position="199"/>
    </location>
    <ligand>
        <name>Mg(2+)</name>
        <dbReference type="ChEBI" id="CHEBI:18420"/>
    </ligand>
</feature>
<comment type="function">
    <text evidence="5">Succinyl-CoA synthetase functions in the citric acid cycle (TCA), coupling the hydrolysis of succinyl-CoA to the synthesis of either ATP or GTP and thus represents the only step of substrate-level phosphorylation in the TCA. The beta subunit provides nucleotide specificity of the enzyme and binds the substrate succinate, while the binding sites for coenzyme A and phosphate are found in the alpha subunit.</text>
</comment>
<proteinExistence type="inferred from homology"/>
<dbReference type="SUPFAM" id="SSF56059">
    <property type="entry name" value="Glutathione synthetase ATP-binding domain-like"/>
    <property type="match status" value="1"/>
</dbReference>
<dbReference type="NCBIfam" id="TIGR01016">
    <property type="entry name" value="sucCoAbeta"/>
    <property type="match status" value="1"/>
</dbReference>
<feature type="binding site" evidence="5">
    <location>
        <position position="46"/>
    </location>
    <ligand>
        <name>ATP</name>
        <dbReference type="ChEBI" id="CHEBI:30616"/>
    </ligand>
</feature>
<feature type="binding site" evidence="5">
    <location>
        <position position="264"/>
    </location>
    <ligand>
        <name>substrate</name>
        <note>ligand shared with subunit alpha</note>
    </ligand>
</feature>
<dbReference type="Pfam" id="PF00549">
    <property type="entry name" value="Ligase_CoA"/>
    <property type="match status" value="1"/>
</dbReference>
<dbReference type="PANTHER" id="PTHR11815">
    <property type="entry name" value="SUCCINYL-COA SYNTHETASE BETA CHAIN"/>
    <property type="match status" value="1"/>
</dbReference>
<comment type="similarity">
    <text evidence="5">Belongs to the succinate/malate CoA ligase beta subunit family.</text>
</comment>
<gene>
    <name evidence="5 8" type="primary">sucC</name>
    <name evidence="8" type="ORF">JYU14_02060</name>
</gene>
<dbReference type="InterPro" id="IPR005811">
    <property type="entry name" value="SUCC_ACL_C"/>
</dbReference>
<evidence type="ECO:0000256" key="4">
    <source>
        <dbReference type="ARBA" id="ARBA00022842"/>
    </source>
</evidence>
<dbReference type="EMBL" id="JAFITR010000031">
    <property type="protein sequence ID" value="MBN4066847.1"/>
    <property type="molecule type" value="Genomic_DNA"/>
</dbReference>
<comment type="cofactor">
    <cofactor evidence="5">
        <name>Mg(2+)</name>
        <dbReference type="ChEBI" id="CHEBI:18420"/>
    </cofactor>
    <text evidence="5">Binds 1 Mg(2+) ion per subunit.</text>
</comment>
<dbReference type="Pfam" id="PF08442">
    <property type="entry name" value="ATP-grasp_2"/>
    <property type="match status" value="1"/>
</dbReference>
<dbReference type="InterPro" id="IPR005809">
    <property type="entry name" value="Succ_CoA_ligase-like_bsu"/>
</dbReference>
<evidence type="ECO:0000256" key="1">
    <source>
        <dbReference type="ARBA" id="ARBA00022598"/>
    </source>
</evidence>
<feature type="binding site" evidence="5">
    <location>
        <position position="102"/>
    </location>
    <ligand>
        <name>ATP</name>
        <dbReference type="ChEBI" id="CHEBI:30616"/>
    </ligand>
</feature>
<comment type="pathway">
    <text evidence="5">Carbohydrate metabolism; tricarboxylic acid cycle; succinate from succinyl-CoA (ligase route): step 1/1.</text>
</comment>
<keyword evidence="4 5" id="KW-0460">Magnesium</keyword>
<dbReference type="Proteomes" id="UP000722121">
    <property type="component" value="Unassembled WGS sequence"/>
</dbReference>
<dbReference type="PANTHER" id="PTHR11815:SF10">
    <property type="entry name" value="SUCCINATE--COA LIGASE [GDP-FORMING] SUBUNIT BETA, MITOCHONDRIAL"/>
    <property type="match status" value="1"/>
</dbReference>
<dbReference type="InterPro" id="IPR017866">
    <property type="entry name" value="Succ-CoA_synthase_bsu_CS"/>
</dbReference>
<evidence type="ECO:0000256" key="3">
    <source>
        <dbReference type="ARBA" id="ARBA00022741"/>
    </source>
</evidence>
<keyword evidence="2 5" id="KW-0479">Metal-binding</keyword>
<dbReference type="Gene3D" id="3.30.470.20">
    <property type="entry name" value="ATP-grasp fold, B domain"/>
    <property type="match status" value="1"/>
</dbReference>
<reference evidence="8 9" key="1">
    <citation type="submission" date="2021-02" db="EMBL/GenBank/DDBJ databases">
        <title>Activity-based single-cell genomes from oceanic crustal fluid captures similar information to metagenomic and metatranscriptomic surveys with orders of magnitude less sampling.</title>
        <authorList>
            <person name="D'Angelo T.S."/>
            <person name="Orcutt B.N."/>
        </authorList>
    </citation>
    <scope>NUCLEOTIDE SEQUENCE [LARGE SCALE GENOMIC DNA]</scope>
    <source>
        <strain evidence="8">AH-315-G07</strain>
    </source>
</reference>
<dbReference type="PROSITE" id="PS01217">
    <property type="entry name" value="SUCCINYL_COA_LIG_3"/>
    <property type="match status" value="1"/>
</dbReference>
<feature type="domain" description="ATP-grasp" evidence="7">
    <location>
        <begin position="9"/>
        <end position="229"/>
    </location>
</feature>
<dbReference type="NCBIfam" id="NF001913">
    <property type="entry name" value="PRK00696.1"/>
    <property type="match status" value="1"/>
</dbReference>
<evidence type="ECO:0000256" key="5">
    <source>
        <dbReference type="HAMAP-Rule" id="MF_00558"/>
    </source>
</evidence>
<comment type="subunit">
    <text evidence="5">Heterotetramer of two alpha and two beta subunits.</text>
</comment>
<dbReference type="InterPro" id="IPR013650">
    <property type="entry name" value="ATP-grasp_succ-CoA_synth-type"/>
</dbReference>
<keyword evidence="5 6" id="KW-0067">ATP-binding</keyword>
<dbReference type="InterPro" id="IPR011761">
    <property type="entry name" value="ATP-grasp"/>
</dbReference>
<feature type="binding site" evidence="5">
    <location>
        <begin position="53"/>
        <end position="55"/>
    </location>
    <ligand>
        <name>ATP</name>
        <dbReference type="ChEBI" id="CHEBI:30616"/>
    </ligand>
</feature>
<sequence length="388" mass="41611">MHLHEYQAKKLLQKYRVPIPPFGVAASAEEAVRIAERLSLEEVVLKVQVHAGGRGKAGGVKFAKNLDEVKQKAEELIGLKIVNQQTGPQGIIAHQILVSAAKEIKKEYYVGMIIDRNSAIPTLLISPEGGMDIEEIAATKPDKLLSLPVAFDGTLRPYQQRVIASFMGWRGETAKQGVATVSGLAKAFIDSDASLLEINPLIETADGDIFAIDAKLTIDDNALFRQQELAHCYDPSQQLQQEVDAKEADLAYIGLDGNIGCLVNGAGLAMATMDIIQFYGATPANFLDVGGSASKEKVARGFKIILRDPKVKGILVNIFGGILDCTTLAEGVIAAAEELQVCVPLVVRMEGTNVERGRELLRASPLNIITATTMGQAAETIVNAIKGA</sequence>
<keyword evidence="3 5" id="KW-0547">Nucleotide-binding</keyword>
<comment type="caution">
    <text evidence="5">Lacks conserved residue(s) required for the propagation of feature annotation.</text>
</comment>
<comment type="caution">
    <text evidence="8">The sequence shown here is derived from an EMBL/GenBank/DDBJ whole genome shotgun (WGS) entry which is preliminary data.</text>
</comment>
<protein>
    <recommendedName>
        <fullName evidence="5">Succinate--CoA ligase [ADP-forming] subunit beta</fullName>
        <ecNumber evidence="5">6.2.1.5</ecNumber>
    </recommendedName>
    <alternativeName>
        <fullName evidence="5">Succinyl-CoA synthetase subunit beta</fullName>
        <shortName evidence="5">SCS-beta</shortName>
    </alternativeName>
</protein>
<dbReference type="SUPFAM" id="SSF52210">
    <property type="entry name" value="Succinyl-CoA synthetase domains"/>
    <property type="match status" value="1"/>
</dbReference>
<dbReference type="Gene3D" id="3.30.1490.20">
    <property type="entry name" value="ATP-grasp fold, A domain"/>
    <property type="match status" value="1"/>
</dbReference>
<dbReference type="PIRSF" id="PIRSF001554">
    <property type="entry name" value="SucCS_beta"/>
    <property type="match status" value="1"/>
</dbReference>
<dbReference type="PROSITE" id="PS50975">
    <property type="entry name" value="ATP_GRASP"/>
    <property type="match status" value="1"/>
</dbReference>
<keyword evidence="5" id="KW-0816">Tricarboxylic acid cycle</keyword>
<dbReference type="InterPro" id="IPR016102">
    <property type="entry name" value="Succinyl-CoA_synth-like"/>
</dbReference>
<evidence type="ECO:0000256" key="6">
    <source>
        <dbReference type="PROSITE-ProRule" id="PRU00409"/>
    </source>
</evidence>
<evidence type="ECO:0000313" key="8">
    <source>
        <dbReference type="EMBL" id="MBN4066847.1"/>
    </source>
</evidence>
<dbReference type="HAMAP" id="MF_00558">
    <property type="entry name" value="Succ_CoA_beta"/>
    <property type="match status" value="1"/>
</dbReference>
<comment type="catalytic activity">
    <reaction evidence="5">
        <text>succinate + ATP + CoA = succinyl-CoA + ADP + phosphate</text>
        <dbReference type="Rhea" id="RHEA:17661"/>
        <dbReference type="ChEBI" id="CHEBI:30031"/>
        <dbReference type="ChEBI" id="CHEBI:30616"/>
        <dbReference type="ChEBI" id="CHEBI:43474"/>
        <dbReference type="ChEBI" id="CHEBI:57287"/>
        <dbReference type="ChEBI" id="CHEBI:57292"/>
        <dbReference type="ChEBI" id="CHEBI:456216"/>
        <dbReference type="EC" id="6.2.1.5"/>
    </reaction>
</comment>
<feature type="binding site" evidence="5">
    <location>
        <position position="213"/>
    </location>
    <ligand>
        <name>Mg(2+)</name>
        <dbReference type="ChEBI" id="CHEBI:18420"/>
    </ligand>
</feature>
<comment type="catalytic activity">
    <reaction evidence="5">
        <text>GTP + succinate + CoA = succinyl-CoA + GDP + phosphate</text>
        <dbReference type="Rhea" id="RHEA:22120"/>
        <dbReference type="ChEBI" id="CHEBI:30031"/>
        <dbReference type="ChEBI" id="CHEBI:37565"/>
        <dbReference type="ChEBI" id="CHEBI:43474"/>
        <dbReference type="ChEBI" id="CHEBI:57287"/>
        <dbReference type="ChEBI" id="CHEBI:57292"/>
        <dbReference type="ChEBI" id="CHEBI:58189"/>
    </reaction>
</comment>
<keyword evidence="1 5" id="KW-0436">Ligase</keyword>
<name>A0ABS3AV40_9BACT</name>
<dbReference type="Gene3D" id="3.40.50.261">
    <property type="entry name" value="Succinyl-CoA synthetase domains"/>
    <property type="match status" value="1"/>
</dbReference>
<dbReference type="InterPro" id="IPR013815">
    <property type="entry name" value="ATP_grasp_subdomain_1"/>
</dbReference>
<accession>A0ABS3AV40</accession>
<dbReference type="GO" id="GO:0004775">
    <property type="term" value="F:succinate-CoA ligase (ADP-forming) activity"/>
    <property type="evidence" value="ECO:0007669"/>
    <property type="project" value="UniProtKB-EC"/>
</dbReference>
<evidence type="ECO:0000259" key="7">
    <source>
        <dbReference type="PROSITE" id="PS50975"/>
    </source>
</evidence>
<evidence type="ECO:0000313" key="9">
    <source>
        <dbReference type="Proteomes" id="UP000722121"/>
    </source>
</evidence>